<dbReference type="EMBL" id="VSRR010126482">
    <property type="protein sequence ID" value="MPD01293.1"/>
    <property type="molecule type" value="Genomic_DNA"/>
</dbReference>
<name>A0A5B7JYU2_PORTR</name>
<dbReference type="Proteomes" id="UP000324222">
    <property type="component" value="Unassembled WGS sequence"/>
</dbReference>
<gene>
    <name evidence="1" type="ORF">E2C01_096813</name>
</gene>
<dbReference type="AlphaFoldDB" id="A0A5B7JYU2"/>
<evidence type="ECO:0000313" key="1">
    <source>
        <dbReference type="EMBL" id="MPD01293.1"/>
    </source>
</evidence>
<keyword evidence="2" id="KW-1185">Reference proteome</keyword>
<evidence type="ECO:0000313" key="2">
    <source>
        <dbReference type="Proteomes" id="UP000324222"/>
    </source>
</evidence>
<reference evidence="1 2" key="1">
    <citation type="submission" date="2019-05" db="EMBL/GenBank/DDBJ databases">
        <title>Another draft genome of Portunus trituberculatus and its Hox gene families provides insights of decapod evolution.</title>
        <authorList>
            <person name="Jeong J.-H."/>
            <person name="Song I."/>
            <person name="Kim S."/>
            <person name="Choi T."/>
            <person name="Kim D."/>
            <person name="Ryu S."/>
            <person name="Kim W."/>
        </authorList>
    </citation>
    <scope>NUCLEOTIDE SEQUENCE [LARGE SCALE GENOMIC DNA]</scope>
    <source>
        <tissue evidence="1">Muscle</tissue>
    </source>
</reference>
<sequence length="97" mass="10929">MLHTFPFSLYKYSPFPSSLLSLSVLFSTTTTNTTTTSTITITIQPPFKKPQSLSPFTLSPTARLHSSATPCLDMSKWRCWSFQGHVYLHLTTTLPRT</sequence>
<organism evidence="1 2">
    <name type="scientific">Portunus trituberculatus</name>
    <name type="common">Swimming crab</name>
    <name type="synonym">Neptunus trituberculatus</name>
    <dbReference type="NCBI Taxonomy" id="210409"/>
    <lineage>
        <taxon>Eukaryota</taxon>
        <taxon>Metazoa</taxon>
        <taxon>Ecdysozoa</taxon>
        <taxon>Arthropoda</taxon>
        <taxon>Crustacea</taxon>
        <taxon>Multicrustacea</taxon>
        <taxon>Malacostraca</taxon>
        <taxon>Eumalacostraca</taxon>
        <taxon>Eucarida</taxon>
        <taxon>Decapoda</taxon>
        <taxon>Pleocyemata</taxon>
        <taxon>Brachyura</taxon>
        <taxon>Eubrachyura</taxon>
        <taxon>Portunoidea</taxon>
        <taxon>Portunidae</taxon>
        <taxon>Portuninae</taxon>
        <taxon>Portunus</taxon>
    </lineage>
</organism>
<protein>
    <submittedName>
        <fullName evidence="1">Uncharacterized protein</fullName>
    </submittedName>
</protein>
<proteinExistence type="predicted"/>
<accession>A0A5B7JYU2</accession>
<comment type="caution">
    <text evidence="1">The sequence shown here is derived from an EMBL/GenBank/DDBJ whole genome shotgun (WGS) entry which is preliminary data.</text>
</comment>